<evidence type="ECO:0000259" key="17">
    <source>
        <dbReference type="Pfam" id="PF05199"/>
    </source>
</evidence>
<evidence type="ECO:0000313" key="19">
    <source>
        <dbReference type="Proteomes" id="UP001141806"/>
    </source>
</evidence>
<dbReference type="InterPro" id="IPR000172">
    <property type="entry name" value="GMC_OxRdtase_N"/>
</dbReference>
<dbReference type="OrthoDB" id="269227at2759"/>
<dbReference type="InterPro" id="IPR036188">
    <property type="entry name" value="FAD/NAD-bd_sf"/>
</dbReference>
<feature type="active site" description="Proton acceptor" evidence="13">
    <location>
        <position position="720"/>
    </location>
</feature>
<comment type="similarity">
    <text evidence="4 12">Belongs to the GMC oxidoreductase family.</text>
</comment>
<dbReference type="GO" id="GO:0050660">
    <property type="term" value="F:flavin adenine dinucleotide binding"/>
    <property type="evidence" value="ECO:0007669"/>
    <property type="project" value="InterPro"/>
</dbReference>
<feature type="domain" description="FAD-dependent oxidoreductase 2 FAD-binding" evidence="16">
    <location>
        <begin position="281"/>
        <end position="314"/>
    </location>
</feature>
<keyword evidence="7" id="KW-0812">Transmembrane</keyword>
<evidence type="ECO:0000256" key="13">
    <source>
        <dbReference type="PIRSR" id="PIRSR028937-1"/>
    </source>
</evidence>
<evidence type="ECO:0000256" key="3">
    <source>
        <dbReference type="ARBA" id="ARBA00004370"/>
    </source>
</evidence>
<evidence type="ECO:0000256" key="4">
    <source>
        <dbReference type="ARBA" id="ARBA00010790"/>
    </source>
</evidence>
<dbReference type="Pfam" id="PF00890">
    <property type="entry name" value="FAD_binding_2"/>
    <property type="match status" value="1"/>
</dbReference>
<keyword evidence="11 12" id="KW-0472">Membrane</keyword>
<evidence type="ECO:0000259" key="16">
    <source>
        <dbReference type="Pfam" id="PF00890"/>
    </source>
</evidence>
<evidence type="ECO:0000256" key="5">
    <source>
        <dbReference type="ARBA" id="ARBA00013125"/>
    </source>
</evidence>
<reference evidence="18" key="1">
    <citation type="journal article" date="2023" name="Plant J.">
        <title>The genome of the king protea, Protea cynaroides.</title>
        <authorList>
            <person name="Chang J."/>
            <person name="Duong T.A."/>
            <person name="Schoeman C."/>
            <person name="Ma X."/>
            <person name="Roodt D."/>
            <person name="Barker N."/>
            <person name="Li Z."/>
            <person name="Van de Peer Y."/>
            <person name="Mizrachi E."/>
        </authorList>
    </citation>
    <scope>NUCLEOTIDE SEQUENCE</scope>
    <source>
        <tissue evidence="18">Young leaves</tissue>
    </source>
</reference>
<sequence>MDGYIKESGYIKVETQWRSRDAIKRKEKIREKKHKIMGVEEPKSRECHPLLRGGRRVDRYSHGLSSSQMESLSAICETFIPSIPSQDPLHVGSKEVPSAKTVQSFFNASGSEKPIPDEVAELFVKRGSRQLVGLVRLILWLLSTRLGTLLICGFLCFGSRWPFIHKFSEISLQKRELILINWSKERFLVPLRGVFLIIKVFCFFTFFSQTDETSKNPAWDAIGYHQETDEKSPRTQKGRPLEKGIVETTHEADTTLVKSLTEKGLKVTEDPQQNHYNIECDVVIVGSGCGGGVAAGVLAQSGQKVIVLEKGDYFAPEDYSCLEAPSMDQLYEKGGFLTSVDGEMMIMAGSTVGGGSAVNWSACIKTPSYLLKEWAVDHRIPLFGSSDYLSAMDTVCSRLGVTETCTMEGVQNQALRKGCKNLGLKVESVPRNSSEIHYCGSCCFGCKTGEKKGTDSTWLVDAVDHGAVILTGCKAKKFILEGNKLSGTGKMKCLGVMATSLNKNITKELHIKAKVTISSCGSLLTPPLMISSGLKNPNIGKNLRLHPVLLAWGYFPESVSDLKGKAYEGGIITSLHKEVGENSNVRYIIETPAVGPSSFAALHPWVSGRNMKEKMLKYARTCNIFALVKDQGSGEVKAAGKIKYNPCELDKENLTAGLRQALRILIAAGAEEVGTLRNDGQRIKCKGRKEEELDEFLDSVVAFGGPMSREKHWYTYFSAHQMGSCRMGATPEEGAIDENGESWEAEGLFVCDGSVLPTAVGVNPMITIESTAYCLSKKIAESMKKV</sequence>
<dbReference type="EMBL" id="JAMYWD010000011">
    <property type="protein sequence ID" value="KAJ4955942.1"/>
    <property type="molecule type" value="Genomic_DNA"/>
</dbReference>
<evidence type="ECO:0000256" key="8">
    <source>
        <dbReference type="ARBA" id="ARBA00022827"/>
    </source>
</evidence>
<evidence type="ECO:0000256" key="6">
    <source>
        <dbReference type="ARBA" id="ARBA00022630"/>
    </source>
</evidence>
<comment type="catalytic activity">
    <reaction evidence="1 12">
        <text>a long-chain primary fatty alcohol + O2 = a long-chain fatty aldehyde + H2O2</text>
        <dbReference type="Rhea" id="RHEA:22756"/>
        <dbReference type="ChEBI" id="CHEBI:15379"/>
        <dbReference type="ChEBI" id="CHEBI:16240"/>
        <dbReference type="ChEBI" id="CHEBI:17176"/>
        <dbReference type="ChEBI" id="CHEBI:77396"/>
        <dbReference type="EC" id="1.1.3.20"/>
    </reaction>
</comment>
<proteinExistence type="inferred from homology"/>
<dbReference type="SUPFAM" id="SSF51905">
    <property type="entry name" value="FAD/NAD(P)-binding domain"/>
    <property type="match status" value="1"/>
</dbReference>
<dbReference type="Proteomes" id="UP001141806">
    <property type="component" value="Unassembled WGS sequence"/>
</dbReference>
<keyword evidence="6" id="KW-0285">Flavoprotein</keyword>
<dbReference type="PIRSF" id="PIRSF028937">
    <property type="entry name" value="Lg_Ch_AO"/>
    <property type="match status" value="1"/>
</dbReference>
<accession>A0A9Q0GXC2</accession>
<dbReference type="InterPro" id="IPR012400">
    <property type="entry name" value="Long_Oxdase"/>
</dbReference>
<evidence type="ECO:0000256" key="9">
    <source>
        <dbReference type="ARBA" id="ARBA00022989"/>
    </source>
</evidence>
<evidence type="ECO:0000256" key="7">
    <source>
        <dbReference type="ARBA" id="ARBA00022692"/>
    </source>
</evidence>
<comment type="caution">
    <text evidence="18">The sequence shown here is derived from an EMBL/GenBank/DDBJ whole genome shotgun (WGS) entry which is preliminary data.</text>
</comment>
<dbReference type="AlphaFoldDB" id="A0A9Q0GXC2"/>
<dbReference type="InterPro" id="IPR003953">
    <property type="entry name" value="FAD-dep_OxRdtase_2_FAD-bd"/>
</dbReference>
<comment type="function">
    <text evidence="2 12">Long-chain fatty alcohol oxidase involved in the omega-oxidation pathway of lipid degradation.</text>
</comment>
<gene>
    <name evidence="18" type="ORF">NE237_012725</name>
</gene>
<comment type="subcellular location">
    <subcellularLocation>
        <location evidence="3 12">Membrane</location>
    </subcellularLocation>
</comment>
<evidence type="ECO:0000256" key="14">
    <source>
        <dbReference type="PIRSR" id="PIRSR028937-2"/>
    </source>
</evidence>
<organism evidence="18 19">
    <name type="scientific">Protea cynaroides</name>
    <dbReference type="NCBI Taxonomy" id="273540"/>
    <lineage>
        <taxon>Eukaryota</taxon>
        <taxon>Viridiplantae</taxon>
        <taxon>Streptophyta</taxon>
        <taxon>Embryophyta</taxon>
        <taxon>Tracheophyta</taxon>
        <taxon>Spermatophyta</taxon>
        <taxon>Magnoliopsida</taxon>
        <taxon>Proteales</taxon>
        <taxon>Proteaceae</taxon>
        <taxon>Protea</taxon>
    </lineage>
</organism>
<dbReference type="GO" id="GO:0016020">
    <property type="term" value="C:membrane"/>
    <property type="evidence" value="ECO:0007669"/>
    <property type="project" value="UniProtKB-SubCell"/>
</dbReference>
<dbReference type="EC" id="1.1.3.20" evidence="5 12"/>
<dbReference type="PANTHER" id="PTHR46056">
    <property type="entry name" value="LONG-CHAIN-ALCOHOL OXIDASE"/>
    <property type="match status" value="1"/>
</dbReference>
<dbReference type="Pfam" id="PF00732">
    <property type="entry name" value="GMC_oxred_N"/>
    <property type="match status" value="1"/>
</dbReference>
<dbReference type="PANTHER" id="PTHR46056:SF12">
    <property type="entry name" value="LONG-CHAIN-ALCOHOL OXIDASE"/>
    <property type="match status" value="1"/>
</dbReference>
<keyword evidence="19" id="KW-1185">Reference proteome</keyword>
<evidence type="ECO:0000256" key="2">
    <source>
        <dbReference type="ARBA" id="ARBA00003842"/>
    </source>
</evidence>
<name>A0A9Q0GXC2_9MAGN</name>
<dbReference type="Pfam" id="PF05199">
    <property type="entry name" value="GMC_oxred_C"/>
    <property type="match status" value="1"/>
</dbReference>
<evidence type="ECO:0000256" key="10">
    <source>
        <dbReference type="ARBA" id="ARBA00023002"/>
    </source>
</evidence>
<feature type="binding site" evidence="14">
    <location>
        <begin position="280"/>
        <end position="295"/>
    </location>
    <ligand>
        <name>FAD</name>
        <dbReference type="ChEBI" id="CHEBI:57692"/>
    </ligand>
</feature>
<dbReference type="InterPro" id="IPR007867">
    <property type="entry name" value="GMC_OxRtase_C"/>
</dbReference>
<dbReference type="GO" id="GO:0046577">
    <property type="term" value="F:long-chain-alcohol oxidase activity"/>
    <property type="evidence" value="ECO:0007669"/>
    <property type="project" value="UniProtKB-EC"/>
</dbReference>
<dbReference type="Gene3D" id="3.50.50.60">
    <property type="entry name" value="FAD/NAD(P)-binding domain"/>
    <property type="match status" value="2"/>
</dbReference>
<keyword evidence="10 12" id="KW-0560">Oxidoreductase</keyword>
<evidence type="ECO:0000256" key="12">
    <source>
        <dbReference type="PIRNR" id="PIRNR028937"/>
    </source>
</evidence>
<evidence type="ECO:0000259" key="15">
    <source>
        <dbReference type="Pfam" id="PF00732"/>
    </source>
</evidence>
<evidence type="ECO:0000313" key="18">
    <source>
        <dbReference type="EMBL" id="KAJ4955942.1"/>
    </source>
</evidence>
<feature type="domain" description="Glucose-methanol-choline oxidoreductase C-terminal" evidence="17">
    <location>
        <begin position="642"/>
        <end position="769"/>
    </location>
</feature>
<keyword evidence="8 14" id="KW-0274">FAD</keyword>
<feature type="domain" description="Glucose-methanol-choline oxidoreductase N-terminal" evidence="15">
    <location>
        <begin position="327"/>
        <end position="548"/>
    </location>
</feature>
<evidence type="ECO:0000256" key="1">
    <source>
        <dbReference type="ARBA" id="ARBA00000920"/>
    </source>
</evidence>
<protein>
    <recommendedName>
        <fullName evidence="5 12">Long-chain-alcohol oxidase</fullName>
        <ecNumber evidence="5 12">1.1.3.20</ecNumber>
    </recommendedName>
</protein>
<evidence type="ECO:0000256" key="11">
    <source>
        <dbReference type="ARBA" id="ARBA00023136"/>
    </source>
</evidence>
<keyword evidence="9" id="KW-1133">Transmembrane helix</keyword>